<protein>
    <submittedName>
        <fullName evidence="1">Uncharacterized protein</fullName>
    </submittedName>
</protein>
<comment type="caution">
    <text evidence="1">The sequence shown here is derived from an EMBL/GenBank/DDBJ whole genome shotgun (WGS) entry which is preliminary data.</text>
</comment>
<sequence>MDNLPRHRVSEKGNSFLKRKAVRSPHFAKFWEAAIKAFKRHFMHVVGEAILTYKAFHIYTTEIEAKLPLSHSNFHRSRNLIDPIIYPDLLLRIS</sequence>
<evidence type="ECO:0000313" key="2">
    <source>
        <dbReference type="Proteomes" id="UP000617340"/>
    </source>
</evidence>
<evidence type="ECO:0000313" key="1">
    <source>
        <dbReference type="EMBL" id="KAF7397969.1"/>
    </source>
</evidence>
<reference evidence="1" key="1">
    <citation type="journal article" date="2020" name="G3 (Bethesda)">
        <title>High-Quality Assemblies for Three Invasive Social Wasps from the &lt;i&gt;Vespula&lt;/i&gt; Genus.</title>
        <authorList>
            <person name="Harrop T.W.R."/>
            <person name="Guhlin J."/>
            <person name="McLaughlin G.M."/>
            <person name="Permina E."/>
            <person name="Stockwell P."/>
            <person name="Gilligan J."/>
            <person name="Le Lec M.F."/>
            <person name="Gruber M.A.M."/>
            <person name="Quinn O."/>
            <person name="Lovegrove M."/>
            <person name="Duncan E.J."/>
            <person name="Remnant E.J."/>
            <person name="Van Eeckhoven J."/>
            <person name="Graham B."/>
            <person name="Knapp R.A."/>
            <person name="Langford K.W."/>
            <person name="Kronenberg Z."/>
            <person name="Press M.O."/>
            <person name="Eacker S.M."/>
            <person name="Wilson-Rankin E.E."/>
            <person name="Purcell J."/>
            <person name="Lester P.J."/>
            <person name="Dearden P.K."/>
        </authorList>
    </citation>
    <scope>NUCLEOTIDE SEQUENCE</scope>
    <source>
        <strain evidence="1">Linc-1</strain>
    </source>
</reference>
<dbReference type="Proteomes" id="UP000617340">
    <property type="component" value="Unassembled WGS sequence"/>
</dbReference>
<dbReference type="AlphaFoldDB" id="A0A834N7Q5"/>
<name>A0A834N7Q5_VESGE</name>
<dbReference type="EMBL" id="JACSDZ010000008">
    <property type="protein sequence ID" value="KAF7397969.1"/>
    <property type="molecule type" value="Genomic_DNA"/>
</dbReference>
<gene>
    <name evidence="1" type="ORF">HZH68_009191</name>
</gene>
<proteinExistence type="predicted"/>
<organism evidence="1 2">
    <name type="scientific">Vespula germanica</name>
    <name type="common">German yellow jacket</name>
    <name type="synonym">Paravespula germanica</name>
    <dbReference type="NCBI Taxonomy" id="30212"/>
    <lineage>
        <taxon>Eukaryota</taxon>
        <taxon>Metazoa</taxon>
        <taxon>Ecdysozoa</taxon>
        <taxon>Arthropoda</taxon>
        <taxon>Hexapoda</taxon>
        <taxon>Insecta</taxon>
        <taxon>Pterygota</taxon>
        <taxon>Neoptera</taxon>
        <taxon>Endopterygota</taxon>
        <taxon>Hymenoptera</taxon>
        <taxon>Apocrita</taxon>
        <taxon>Aculeata</taxon>
        <taxon>Vespoidea</taxon>
        <taxon>Vespidae</taxon>
        <taxon>Vespinae</taxon>
        <taxon>Vespula</taxon>
    </lineage>
</organism>
<accession>A0A834N7Q5</accession>
<keyword evidence="2" id="KW-1185">Reference proteome</keyword>